<dbReference type="PANTHER" id="PTHR13504">
    <property type="entry name" value="FIDO DOMAIN-CONTAINING PROTEIN DDB_G0283145"/>
    <property type="match status" value="1"/>
</dbReference>
<dbReference type="Proteomes" id="UP000199227">
    <property type="component" value="Unassembled WGS sequence"/>
</dbReference>
<dbReference type="Pfam" id="PF02661">
    <property type="entry name" value="Fic"/>
    <property type="match status" value="1"/>
</dbReference>
<dbReference type="STRING" id="223786.SAMN05216234_1372"/>
<evidence type="ECO:0000313" key="5">
    <source>
        <dbReference type="Proteomes" id="UP000199227"/>
    </source>
</evidence>
<dbReference type="InterPro" id="IPR040198">
    <property type="entry name" value="Fido_containing"/>
</dbReference>
<dbReference type="EMBL" id="FOXB01000037">
    <property type="protein sequence ID" value="SFP73730.1"/>
    <property type="molecule type" value="Genomic_DNA"/>
</dbReference>
<sequence length="502" mass="59263">MKYSAEGYEAIIQKYNLNVIPNWHRSFIWKESQTHHKQKSNDYIKEIFPAKYKPGKSIGEQLEFAFKYDGINLSILSQIFSVIDTNDLIEYIKSKRTGKYARRIWFLYEFLTGKKLPIDDLKQGNYIDLLEVDQYYTLSKGTSVKRQRVRNNLLGTKAFCPIVRKTETLKNMENEDLAQVCKELIVNYPPEILRKALAYLYTKETKSSFFIEHEEPNNTRTERFVALLQEAQEDDFCQKERLIELQNRIVDKRFADKDYRKNQNYVGETLLHGREKIHYISPKPKELEELMEGLILCHHRMIEGNVNPIIHASVIAYGFVFLHPFEDGNGRIHRFLIHNILAIRGFTPRGIMFPVSAVMLKKSLSYDQSLEAFSSKLIPLIDYTLDEDGIMKVSSDTAHWYRYMDLTQQSEALYSFVKETIENELPNELLFLSAYNKTKEAMKEIIDMPDRMIDLFIRFTLQNHGKLSKKKRYKYFDKLTDQEIEKLQKVLIDQNLHHFHTK</sequence>
<evidence type="ECO:0000313" key="4">
    <source>
        <dbReference type="EMBL" id="SFP73730.1"/>
    </source>
</evidence>
<dbReference type="GO" id="GO:0005524">
    <property type="term" value="F:ATP binding"/>
    <property type="evidence" value="ECO:0007669"/>
    <property type="project" value="UniProtKB-KW"/>
</dbReference>
<evidence type="ECO:0000259" key="3">
    <source>
        <dbReference type="PROSITE" id="PS51459"/>
    </source>
</evidence>
<accession>A0A1I5SSJ4</accession>
<feature type="domain" description="Fido" evidence="3">
    <location>
        <begin position="237"/>
        <end position="386"/>
    </location>
</feature>
<evidence type="ECO:0000256" key="2">
    <source>
        <dbReference type="PIRSR" id="PIRSR640198-2"/>
    </source>
</evidence>
<reference evidence="4 5" key="1">
    <citation type="submission" date="2016-10" db="EMBL/GenBank/DDBJ databases">
        <authorList>
            <person name="de Groot N.N."/>
        </authorList>
    </citation>
    <scope>NUCLEOTIDE SEQUENCE [LARGE SCALE GENOMIC DNA]</scope>
    <source>
        <strain evidence="4 5">EP1-55-1</strain>
    </source>
</reference>
<evidence type="ECO:0000256" key="1">
    <source>
        <dbReference type="PIRSR" id="PIRSR640198-1"/>
    </source>
</evidence>
<dbReference type="InterPro" id="IPR036597">
    <property type="entry name" value="Fido-like_dom_sf"/>
</dbReference>
<dbReference type="SUPFAM" id="SSF140931">
    <property type="entry name" value="Fic-like"/>
    <property type="match status" value="1"/>
</dbReference>
<organism evidence="4 5">
    <name type="scientific">Hydrogenimonas thermophila</name>
    <dbReference type="NCBI Taxonomy" id="223786"/>
    <lineage>
        <taxon>Bacteria</taxon>
        <taxon>Pseudomonadati</taxon>
        <taxon>Campylobacterota</taxon>
        <taxon>Epsilonproteobacteria</taxon>
        <taxon>Campylobacterales</taxon>
        <taxon>Hydrogenimonadaceae</taxon>
        <taxon>Hydrogenimonas</taxon>
    </lineage>
</organism>
<dbReference type="Gene3D" id="1.10.3290.10">
    <property type="entry name" value="Fido-like domain"/>
    <property type="match status" value="1"/>
</dbReference>
<feature type="active site" evidence="1">
    <location>
        <position position="323"/>
    </location>
</feature>
<dbReference type="PROSITE" id="PS51459">
    <property type="entry name" value="FIDO"/>
    <property type="match status" value="1"/>
</dbReference>
<protein>
    <submittedName>
        <fullName evidence="4">Fic/DOC family protein</fullName>
    </submittedName>
</protein>
<dbReference type="AlphaFoldDB" id="A0A1I5SSJ4"/>
<keyword evidence="5" id="KW-1185">Reference proteome</keyword>
<dbReference type="PANTHER" id="PTHR13504:SF38">
    <property type="entry name" value="FIDO DOMAIN-CONTAINING PROTEIN"/>
    <property type="match status" value="1"/>
</dbReference>
<proteinExistence type="predicted"/>
<gene>
    <name evidence="4" type="ORF">SAMN05216234_1372</name>
</gene>
<keyword evidence="2" id="KW-0067">ATP-binding</keyword>
<keyword evidence="2" id="KW-0547">Nucleotide-binding</keyword>
<dbReference type="RefSeq" id="WP_218147944.1">
    <property type="nucleotide sequence ID" value="NZ_FOXB01000037.1"/>
</dbReference>
<feature type="binding site" evidence="2">
    <location>
        <begin position="327"/>
        <end position="334"/>
    </location>
    <ligand>
        <name>ATP</name>
        <dbReference type="ChEBI" id="CHEBI:30616"/>
    </ligand>
</feature>
<dbReference type="InterPro" id="IPR003812">
    <property type="entry name" value="Fido"/>
</dbReference>
<name>A0A1I5SSJ4_9BACT</name>